<dbReference type="AlphaFoldDB" id="A0A3M8AU13"/>
<evidence type="ECO:0000313" key="2">
    <source>
        <dbReference type="Proteomes" id="UP000268829"/>
    </source>
</evidence>
<accession>A0A3M8AU13</accession>
<proteinExistence type="predicted"/>
<protein>
    <submittedName>
        <fullName evidence="1">Uncharacterized protein</fullName>
    </submittedName>
</protein>
<dbReference type="RefSeq" id="WP_122905825.1">
    <property type="nucleotide sequence ID" value="NZ_CP154342.1"/>
</dbReference>
<comment type="caution">
    <text evidence="1">The sequence shown here is derived from an EMBL/GenBank/DDBJ whole genome shotgun (WGS) entry which is preliminary data.</text>
</comment>
<organism evidence="1 2">
    <name type="scientific">Brevibacillus gelatini</name>
    <dbReference type="NCBI Taxonomy" id="1655277"/>
    <lineage>
        <taxon>Bacteria</taxon>
        <taxon>Bacillati</taxon>
        <taxon>Bacillota</taxon>
        <taxon>Bacilli</taxon>
        <taxon>Bacillales</taxon>
        <taxon>Paenibacillaceae</taxon>
        <taxon>Brevibacillus</taxon>
    </lineage>
</organism>
<reference evidence="1 2" key="1">
    <citation type="submission" date="2018-10" db="EMBL/GenBank/DDBJ databases">
        <title>Phylogenomics of Brevibacillus.</title>
        <authorList>
            <person name="Dunlap C."/>
        </authorList>
    </citation>
    <scope>NUCLEOTIDE SEQUENCE [LARGE SCALE GENOMIC DNA]</scope>
    <source>
        <strain evidence="1 2">DSM 100115</strain>
    </source>
</reference>
<gene>
    <name evidence="1" type="ORF">EDM57_16740</name>
</gene>
<sequence length="82" mass="9346">MTRDELMAVLEKKRMTEVIELIEDAEKGELEELELVESLGLLMDQELNREVISLLESLGVTIIYVSGDEEDEEDSEGDEDED</sequence>
<name>A0A3M8AU13_9BACL</name>
<dbReference type="Proteomes" id="UP000268829">
    <property type="component" value="Unassembled WGS sequence"/>
</dbReference>
<evidence type="ECO:0000313" key="1">
    <source>
        <dbReference type="EMBL" id="RNB54684.1"/>
    </source>
</evidence>
<keyword evidence="2" id="KW-1185">Reference proteome</keyword>
<dbReference type="EMBL" id="RHHS01000039">
    <property type="protein sequence ID" value="RNB54684.1"/>
    <property type="molecule type" value="Genomic_DNA"/>
</dbReference>